<accession>A0AAX4P8W6</accession>
<dbReference type="AlphaFoldDB" id="A0AAX4P8W6"/>
<reference evidence="2 3" key="1">
    <citation type="submission" date="2024-03" db="EMBL/GenBank/DDBJ databases">
        <title>Complete genome sequence of the green alga Chloropicon roscoffensis RCC1871.</title>
        <authorList>
            <person name="Lemieux C."/>
            <person name="Pombert J.-F."/>
            <person name="Otis C."/>
            <person name="Turmel M."/>
        </authorList>
    </citation>
    <scope>NUCLEOTIDE SEQUENCE [LARGE SCALE GENOMIC DNA]</scope>
    <source>
        <strain evidence="2 3">RCC1871</strain>
    </source>
</reference>
<organism evidence="2 3">
    <name type="scientific">Chloropicon roscoffensis</name>
    <dbReference type="NCBI Taxonomy" id="1461544"/>
    <lineage>
        <taxon>Eukaryota</taxon>
        <taxon>Viridiplantae</taxon>
        <taxon>Chlorophyta</taxon>
        <taxon>Chloropicophyceae</taxon>
        <taxon>Chloropicales</taxon>
        <taxon>Chloropicaceae</taxon>
        <taxon>Chloropicon</taxon>
    </lineage>
</organism>
<dbReference type="EMBL" id="CP151506">
    <property type="protein sequence ID" value="WZN62667.1"/>
    <property type="molecule type" value="Genomic_DNA"/>
</dbReference>
<evidence type="ECO:0000256" key="1">
    <source>
        <dbReference type="SAM" id="MobiDB-lite"/>
    </source>
</evidence>
<gene>
    <name evidence="2" type="ORF">HKI87_06g42090</name>
</gene>
<protein>
    <submittedName>
        <fullName evidence="2">Uncharacterized protein</fullName>
    </submittedName>
</protein>
<evidence type="ECO:0000313" key="2">
    <source>
        <dbReference type="EMBL" id="WZN62667.1"/>
    </source>
</evidence>
<proteinExistence type="predicted"/>
<keyword evidence="3" id="KW-1185">Reference proteome</keyword>
<evidence type="ECO:0000313" key="3">
    <source>
        <dbReference type="Proteomes" id="UP001472866"/>
    </source>
</evidence>
<dbReference type="Proteomes" id="UP001472866">
    <property type="component" value="Chromosome 06"/>
</dbReference>
<sequence length="133" mass="14341">MEPARRVAELHSAVAQALADDLDKGLGSRNTLGLLHNCRAMLATSEESATRVASAASRQGAEEGAASPERGVHGTDLRQRLDLALRAEEETTRELEAGESAHVARRLALEDELHRALRAQEERLKAVHLSSSS</sequence>
<feature type="region of interest" description="Disordered" evidence="1">
    <location>
        <begin position="46"/>
        <end position="78"/>
    </location>
</feature>
<name>A0AAX4P8W6_9CHLO</name>